<dbReference type="InterPro" id="IPR036188">
    <property type="entry name" value="FAD/NAD-bd_sf"/>
</dbReference>
<dbReference type="PANTHER" id="PTHR43539:SF26">
    <property type="entry name" value="MONOOXYGENASE, PUTATIVE-RELATED"/>
    <property type="match status" value="1"/>
</dbReference>
<accession>A0ABY6UJ54</accession>
<dbReference type="SUPFAM" id="SSF51905">
    <property type="entry name" value="FAD/NAD(P)-binding domain"/>
    <property type="match status" value="2"/>
</dbReference>
<proteinExistence type="predicted"/>
<dbReference type="EMBL" id="CABFNS010000813">
    <property type="protein sequence ID" value="VUC30072.1"/>
    <property type="molecule type" value="Genomic_DNA"/>
</dbReference>
<dbReference type="InterPro" id="IPR020946">
    <property type="entry name" value="Flavin_mOase-like"/>
</dbReference>
<evidence type="ECO:0000256" key="1">
    <source>
        <dbReference type="ARBA" id="ARBA00022630"/>
    </source>
</evidence>
<evidence type="ECO:0000256" key="3">
    <source>
        <dbReference type="ARBA" id="ARBA00023002"/>
    </source>
</evidence>
<organism evidence="4 5">
    <name type="scientific">Bionectria ochroleuca</name>
    <name type="common">Gliocladium roseum</name>
    <dbReference type="NCBI Taxonomy" id="29856"/>
    <lineage>
        <taxon>Eukaryota</taxon>
        <taxon>Fungi</taxon>
        <taxon>Dikarya</taxon>
        <taxon>Ascomycota</taxon>
        <taxon>Pezizomycotina</taxon>
        <taxon>Sordariomycetes</taxon>
        <taxon>Hypocreomycetidae</taxon>
        <taxon>Hypocreales</taxon>
        <taxon>Bionectriaceae</taxon>
        <taxon>Clonostachys</taxon>
    </lineage>
</organism>
<keyword evidence="2" id="KW-0274">FAD</keyword>
<sequence length="611" mass="69184">MNPKMNSASQAKLEQVKNAPFYYRNSSIKAPVADDFMYAFKYNNPLPLHGTDTDIIDFTVEDEGNKEAIAVDFLKELEQIIQAKDAQKFASLFIETGVWRDKLVFTWDYRTFNTPAKIQKAATDLFLRTATSNYKFIDPQPSIERPYPDLAWLQIVYTFDTDLARASAVLNLVKTKTGYKIWTLHTVIEGLQGCPEIPRKDGHMTGFKSWYDQRAEVDNLKGVEPEVIVIGGGHCGLQISARLKALGVTTLLIERNKRIGDNWRNRYEYLSLHLPHWGDHFPYFPFPDHWPTYTPAGKMVTVTRGTGEDKYSRIFYPKQVIFSTSLAGVPFIPEIPGMESFKGTIRHSSQHDSAREWVGKKVLVVGTSSSGFDTAFDFACRNVDVTLLQRSPSYVMSLDESVPRIIAPLYEPKNGKRPDLDAADRIAHGLPVGPHEELFRRAALDIWNADIELIAKMEEAGFRVWRGQRDTGPHTLTYTRNGAFYLDAGACKAVIDGKIKIEQGYISRFKENSVILDSEREKQYDLVVLATGFSNTVESVRQVFGNEIADQFKPIWGIDEEGELNAAWKFTDVKDLWLMVGSLQPARFHSQKMALRIKAILDGISPAPYLD</sequence>
<name>A0ABY6UJ54_BIOOC</name>
<dbReference type="Proteomes" id="UP000766486">
    <property type="component" value="Unassembled WGS sequence"/>
</dbReference>
<reference evidence="4 5" key="1">
    <citation type="submission" date="2019-06" db="EMBL/GenBank/DDBJ databases">
        <authorList>
            <person name="Broberg M."/>
        </authorList>
    </citation>
    <scope>NUCLEOTIDE SEQUENCE [LARGE SCALE GENOMIC DNA]</scope>
</reference>
<protein>
    <recommendedName>
        <fullName evidence="6">FAD/NAD(P)-binding domain-containing protein</fullName>
    </recommendedName>
</protein>
<dbReference type="Pfam" id="PF00743">
    <property type="entry name" value="FMO-like"/>
    <property type="match status" value="1"/>
</dbReference>
<evidence type="ECO:0008006" key="6">
    <source>
        <dbReference type="Google" id="ProtNLM"/>
    </source>
</evidence>
<evidence type="ECO:0000256" key="2">
    <source>
        <dbReference type="ARBA" id="ARBA00022827"/>
    </source>
</evidence>
<gene>
    <name evidence="4" type="ORF">CLO192961_LOCUS275521</name>
</gene>
<keyword evidence="3" id="KW-0560">Oxidoreductase</keyword>
<dbReference type="Gene3D" id="3.50.50.60">
    <property type="entry name" value="FAD/NAD(P)-binding domain"/>
    <property type="match status" value="2"/>
</dbReference>
<comment type="caution">
    <text evidence="4">The sequence shown here is derived from an EMBL/GenBank/DDBJ whole genome shotgun (WGS) entry which is preliminary data.</text>
</comment>
<keyword evidence="5" id="KW-1185">Reference proteome</keyword>
<keyword evidence="1" id="KW-0285">Flavoprotein</keyword>
<dbReference type="InterPro" id="IPR050982">
    <property type="entry name" value="Auxin_biosynth/cation_transpt"/>
</dbReference>
<dbReference type="PANTHER" id="PTHR43539">
    <property type="entry name" value="FLAVIN-BINDING MONOOXYGENASE-LIKE PROTEIN (AFU_ORTHOLOGUE AFUA_4G09220)"/>
    <property type="match status" value="1"/>
</dbReference>
<evidence type="ECO:0000313" key="5">
    <source>
        <dbReference type="Proteomes" id="UP000766486"/>
    </source>
</evidence>
<evidence type="ECO:0000313" key="4">
    <source>
        <dbReference type="EMBL" id="VUC30072.1"/>
    </source>
</evidence>